<evidence type="ECO:0000313" key="3">
    <source>
        <dbReference type="Proteomes" id="UP001141327"/>
    </source>
</evidence>
<accession>A0ABQ8U1Q4</accession>
<keyword evidence="3" id="KW-1185">Reference proteome</keyword>
<comment type="caution">
    <text evidence="2">The sequence shown here is derived from an EMBL/GenBank/DDBJ whole genome shotgun (WGS) entry which is preliminary data.</text>
</comment>
<sequence>MYRLRYCTIYNPPTLGEILISNQINSKVGVPAPLLYDIVNNGIQLSDPVYIQGNGFTDILKNVWNWLKPRSESIIAATKEIVPKAVNFGKKVYEAIKKKKGNPHDLFQEGTALTTDTLKKISELAQKDKEIREAEKRQKSLDEQQRSEILKQQLITAHEDDKEQQENARRAAEDRAKSDIQALSNGKATLLTGNGFIPISQAVIRQRQRKVGNGTRKKTRKRQTRGRGLKIF</sequence>
<organism evidence="2 3">
    <name type="scientific">Paratrimastix pyriformis</name>
    <dbReference type="NCBI Taxonomy" id="342808"/>
    <lineage>
        <taxon>Eukaryota</taxon>
        <taxon>Metamonada</taxon>
        <taxon>Preaxostyla</taxon>
        <taxon>Paratrimastigidae</taxon>
        <taxon>Paratrimastix</taxon>
    </lineage>
</organism>
<reference evidence="2" key="1">
    <citation type="journal article" date="2022" name="bioRxiv">
        <title>Genomics of Preaxostyla Flagellates Illuminates Evolutionary Transitions and the Path Towards Mitochondrial Loss.</title>
        <authorList>
            <person name="Novak L.V.F."/>
            <person name="Treitli S.C."/>
            <person name="Pyrih J."/>
            <person name="Halakuc P."/>
            <person name="Pipaliya S.V."/>
            <person name="Vacek V."/>
            <person name="Brzon O."/>
            <person name="Soukal P."/>
            <person name="Eme L."/>
            <person name="Dacks J.B."/>
            <person name="Karnkowska A."/>
            <person name="Elias M."/>
            <person name="Hampl V."/>
        </authorList>
    </citation>
    <scope>NUCLEOTIDE SEQUENCE</scope>
    <source>
        <strain evidence="2">RCP-MX</strain>
    </source>
</reference>
<dbReference type="EMBL" id="JAPMOS010000317">
    <property type="protein sequence ID" value="KAJ4453089.1"/>
    <property type="molecule type" value="Genomic_DNA"/>
</dbReference>
<evidence type="ECO:0000256" key="1">
    <source>
        <dbReference type="SAM" id="MobiDB-lite"/>
    </source>
</evidence>
<protein>
    <submittedName>
        <fullName evidence="2">Uncharacterized protein</fullName>
    </submittedName>
</protein>
<feature type="region of interest" description="Disordered" evidence="1">
    <location>
        <begin position="207"/>
        <end position="232"/>
    </location>
</feature>
<gene>
    <name evidence="2" type="ORF">PAPYR_12542</name>
</gene>
<evidence type="ECO:0000313" key="2">
    <source>
        <dbReference type="EMBL" id="KAJ4453089.1"/>
    </source>
</evidence>
<name>A0ABQ8U1Q4_9EUKA</name>
<feature type="compositionally biased region" description="Basic and acidic residues" evidence="1">
    <location>
        <begin position="158"/>
        <end position="178"/>
    </location>
</feature>
<proteinExistence type="predicted"/>
<feature type="region of interest" description="Disordered" evidence="1">
    <location>
        <begin position="158"/>
        <end position="179"/>
    </location>
</feature>
<dbReference type="Proteomes" id="UP001141327">
    <property type="component" value="Unassembled WGS sequence"/>
</dbReference>